<gene>
    <name evidence="2" type="ORF">FPZ44_09925</name>
</gene>
<accession>A0A559J0D3</accession>
<feature type="signal peptide" evidence="1">
    <location>
        <begin position="1"/>
        <end position="25"/>
    </location>
</feature>
<evidence type="ECO:0000256" key="1">
    <source>
        <dbReference type="SAM" id="SignalP"/>
    </source>
</evidence>
<keyword evidence="3" id="KW-1185">Reference proteome</keyword>
<evidence type="ECO:0000313" key="2">
    <source>
        <dbReference type="EMBL" id="TVX93344.1"/>
    </source>
</evidence>
<name>A0A559J0D3_9BACL</name>
<sequence>MKFKKMLALLLVTSSLTLMSGLTHAQSSAVNAPVHNKTIEQDINPFYTTLLAFSHNHLLASVDTIHGGTFYVPHRTTVILITDQNVVTPSDYAAHVYYAIHDSNGNRVWDSFLTGNKEHRVYITLNPGYYNLYYKSGNWNVPTRLFGRIVD</sequence>
<evidence type="ECO:0000313" key="3">
    <source>
        <dbReference type="Proteomes" id="UP000318102"/>
    </source>
</evidence>
<protein>
    <submittedName>
        <fullName evidence="2">Uncharacterized protein</fullName>
    </submittedName>
</protein>
<reference evidence="2 3" key="1">
    <citation type="submission" date="2019-07" db="EMBL/GenBank/DDBJ databases">
        <authorList>
            <person name="Kim J."/>
        </authorList>
    </citation>
    <scope>NUCLEOTIDE SEQUENCE [LARGE SCALE GENOMIC DNA]</scope>
    <source>
        <strain evidence="2 3">N4</strain>
    </source>
</reference>
<organism evidence="2 3">
    <name type="scientific">Paenibacillus agilis</name>
    <dbReference type="NCBI Taxonomy" id="3020863"/>
    <lineage>
        <taxon>Bacteria</taxon>
        <taxon>Bacillati</taxon>
        <taxon>Bacillota</taxon>
        <taxon>Bacilli</taxon>
        <taxon>Bacillales</taxon>
        <taxon>Paenibacillaceae</taxon>
        <taxon>Paenibacillus</taxon>
    </lineage>
</organism>
<proteinExistence type="predicted"/>
<keyword evidence="1" id="KW-0732">Signal</keyword>
<dbReference type="EMBL" id="VNJK01000001">
    <property type="protein sequence ID" value="TVX93344.1"/>
    <property type="molecule type" value="Genomic_DNA"/>
</dbReference>
<feature type="chain" id="PRO_5022169095" evidence="1">
    <location>
        <begin position="26"/>
        <end position="151"/>
    </location>
</feature>
<dbReference type="RefSeq" id="WP_144989737.1">
    <property type="nucleotide sequence ID" value="NZ_VNJK01000001.1"/>
</dbReference>
<dbReference type="Proteomes" id="UP000318102">
    <property type="component" value="Unassembled WGS sequence"/>
</dbReference>
<dbReference type="AlphaFoldDB" id="A0A559J0D3"/>
<comment type="caution">
    <text evidence="2">The sequence shown here is derived from an EMBL/GenBank/DDBJ whole genome shotgun (WGS) entry which is preliminary data.</text>
</comment>